<comment type="caution">
    <text evidence="1">The sequence shown here is derived from an EMBL/GenBank/DDBJ whole genome shotgun (WGS) entry which is preliminary data.</text>
</comment>
<name>A0ACC0AVE3_CATRO</name>
<proteinExistence type="predicted"/>
<dbReference type="Proteomes" id="UP001060085">
    <property type="component" value="Linkage Group LG05"/>
</dbReference>
<evidence type="ECO:0000313" key="2">
    <source>
        <dbReference type="Proteomes" id="UP001060085"/>
    </source>
</evidence>
<accession>A0ACC0AVE3</accession>
<sequence length="132" mass="14654">MLLGGLCTKTNEVGCSRIPFLEEKTMKGNKKSKKWRKNDKNEADGVRGSQAQPRQNLIDDGRLPLPSTVGPDIKNISVGNPTTDSRARPTIGWRSRLRGSLIHFKLCFAEYLELKKEECSRQTIGGLIGAID</sequence>
<keyword evidence="2" id="KW-1185">Reference proteome</keyword>
<gene>
    <name evidence="1" type="ORF">M9H77_23285</name>
</gene>
<reference evidence="2" key="1">
    <citation type="journal article" date="2023" name="Nat. Plants">
        <title>Single-cell RNA sequencing provides a high-resolution roadmap for understanding the multicellular compartmentation of specialized metabolism.</title>
        <authorList>
            <person name="Sun S."/>
            <person name="Shen X."/>
            <person name="Li Y."/>
            <person name="Li Y."/>
            <person name="Wang S."/>
            <person name="Li R."/>
            <person name="Zhang H."/>
            <person name="Shen G."/>
            <person name="Guo B."/>
            <person name="Wei J."/>
            <person name="Xu J."/>
            <person name="St-Pierre B."/>
            <person name="Chen S."/>
            <person name="Sun C."/>
        </authorList>
    </citation>
    <scope>NUCLEOTIDE SEQUENCE [LARGE SCALE GENOMIC DNA]</scope>
</reference>
<organism evidence="1 2">
    <name type="scientific">Catharanthus roseus</name>
    <name type="common">Madagascar periwinkle</name>
    <name type="synonym">Vinca rosea</name>
    <dbReference type="NCBI Taxonomy" id="4058"/>
    <lineage>
        <taxon>Eukaryota</taxon>
        <taxon>Viridiplantae</taxon>
        <taxon>Streptophyta</taxon>
        <taxon>Embryophyta</taxon>
        <taxon>Tracheophyta</taxon>
        <taxon>Spermatophyta</taxon>
        <taxon>Magnoliopsida</taxon>
        <taxon>eudicotyledons</taxon>
        <taxon>Gunneridae</taxon>
        <taxon>Pentapetalae</taxon>
        <taxon>asterids</taxon>
        <taxon>lamiids</taxon>
        <taxon>Gentianales</taxon>
        <taxon>Apocynaceae</taxon>
        <taxon>Rauvolfioideae</taxon>
        <taxon>Vinceae</taxon>
        <taxon>Catharanthinae</taxon>
        <taxon>Catharanthus</taxon>
    </lineage>
</organism>
<dbReference type="EMBL" id="CM044705">
    <property type="protein sequence ID" value="KAI5663962.1"/>
    <property type="molecule type" value="Genomic_DNA"/>
</dbReference>
<protein>
    <submittedName>
        <fullName evidence="1">Uncharacterized protein</fullName>
    </submittedName>
</protein>
<evidence type="ECO:0000313" key="1">
    <source>
        <dbReference type="EMBL" id="KAI5663962.1"/>
    </source>
</evidence>